<organism evidence="2 3">
    <name type="scientific">Cronartium quercuum f. sp. fusiforme G11</name>
    <dbReference type="NCBI Taxonomy" id="708437"/>
    <lineage>
        <taxon>Eukaryota</taxon>
        <taxon>Fungi</taxon>
        <taxon>Dikarya</taxon>
        <taxon>Basidiomycota</taxon>
        <taxon>Pucciniomycotina</taxon>
        <taxon>Pucciniomycetes</taxon>
        <taxon>Pucciniales</taxon>
        <taxon>Coleosporiaceae</taxon>
        <taxon>Cronartium</taxon>
    </lineage>
</organism>
<proteinExistence type="predicted"/>
<protein>
    <submittedName>
        <fullName evidence="2">Uncharacterized protein</fullName>
    </submittedName>
</protein>
<feature type="non-terminal residue" evidence="2">
    <location>
        <position position="1"/>
    </location>
</feature>
<dbReference type="OrthoDB" id="2506837at2759"/>
<comment type="caution">
    <text evidence="2">The sequence shown here is derived from an EMBL/GenBank/DDBJ whole genome shotgun (WGS) entry which is preliminary data.</text>
</comment>
<dbReference type="Proteomes" id="UP000886653">
    <property type="component" value="Unassembled WGS sequence"/>
</dbReference>
<accession>A0A9P6NB64</accession>
<gene>
    <name evidence="2" type="ORF">CROQUDRAFT_27253</name>
</gene>
<dbReference type="EMBL" id="MU167321">
    <property type="protein sequence ID" value="KAG0143370.1"/>
    <property type="molecule type" value="Genomic_DNA"/>
</dbReference>
<evidence type="ECO:0000256" key="1">
    <source>
        <dbReference type="SAM" id="MobiDB-lite"/>
    </source>
</evidence>
<name>A0A9P6NB64_9BASI</name>
<dbReference type="AlphaFoldDB" id="A0A9P6NB64"/>
<feature type="compositionally biased region" description="Acidic residues" evidence="1">
    <location>
        <begin position="153"/>
        <end position="191"/>
    </location>
</feature>
<evidence type="ECO:0000313" key="3">
    <source>
        <dbReference type="Proteomes" id="UP000886653"/>
    </source>
</evidence>
<reference evidence="2" key="1">
    <citation type="submission" date="2013-11" db="EMBL/GenBank/DDBJ databases">
        <title>Genome sequence of the fusiform rust pathogen reveals effectors for host alternation and coevolution with pine.</title>
        <authorList>
            <consortium name="DOE Joint Genome Institute"/>
            <person name="Smith K."/>
            <person name="Pendleton A."/>
            <person name="Kubisiak T."/>
            <person name="Anderson C."/>
            <person name="Salamov A."/>
            <person name="Aerts A."/>
            <person name="Riley R."/>
            <person name="Clum A."/>
            <person name="Lindquist E."/>
            <person name="Ence D."/>
            <person name="Campbell M."/>
            <person name="Kronenberg Z."/>
            <person name="Feau N."/>
            <person name="Dhillon B."/>
            <person name="Hamelin R."/>
            <person name="Burleigh J."/>
            <person name="Smith J."/>
            <person name="Yandell M."/>
            <person name="Nelson C."/>
            <person name="Grigoriev I."/>
            <person name="Davis J."/>
        </authorList>
    </citation>
    <scope>NUCLEOTIDE SEQUENCE</scope>
    <source>
        <strain evidence="2">G11</strain>
    </source>
</reference>
<sequence length="191" mass="22273">QQYQMMLEQVDAHSDDEYSPKHDTYIVKTLAYHSFKAGQFIRCVDDHMHKSAQLTGKQVQGRRHLQPKKLRPSIMTKPPKGLPLDFYNVEWFNETLSTSQKGEIGNIHQVMFLEDALQSLLGKSHPDEKLSNKKFNEKYWAKSTKEYIMEHMVEEEEDEEDDEDNPDANDEGESIDLEETDEEEDGEDGDY</sequence>
<keyword evidence="3" id="KW-1185">Reference proteome</keyword>
<feature type="region of interest" description="Disordered" evidence="1">
    <location>
        <begin position="149"/>
        <end position="191"/>
    </location>
</feature>
<feature type="non-terminal residue" evidence="2">
    <location>
        <position position="191"/>
    </location>
</feature>
<evidence type="ECO:0000313" key="2">
    <source>
        <dbReference type="EMBL" id="KAG0143370.1"/>
    </source>
</evidence>